<dbReference type="SUPFAM" id="SSF48452">
    <property type="entry name" value="TPR-like"/>
    <property type="match status" value="1"/>
</dbReference>
<dbReference type="InterPro" id="IPR039340">
    <property type="entry name" value="Tfc4/TFIIIC-102/Sfc4"/>
</dbReference>
<dbReference type="PANTHER" id="PTHR23082:SF0">
    <property type="entry name" value="GENERAL TRANSCRIPTION FACTOR 3C POLYPEPTIDE 3"/>
    <property type="match status" value="1"/>
</dbReference>
<dbReference type="InParanoid" id="B0DHM4"/>
<dbReference type="Gene3D" id="1.25.40.10">
    <property type="entry name" value="Tetratricopeptide repeat domain"/>
    <property type="match status" value="1"/>
</dbReference>
<dbReference type="EMBL" id="DS547111">
    <property type="protein sequence ID" value="EDR05755.1"/>
    <property type="molecule type" value="Genomic_DNA"/>
</dbReference>
<dbReference type="OrthoDB" id="9991317at2759"/>
<dbReference type="GO" id="GO:0006383">
    <property type="term" value="P:transcription by RNA polymerase III"/>
    <property type="evidence" value="ECO:0007669"/>
    <property type="project" value="InterPro"/>
</dbReference>
<dbReference type="HOGENOM" id="CLU_1461550_0_0_1"/>
<name>B0DHM4_LACBS</name>
<accession>B0DHM4</accession>
<evidence type="ECO:0000313" key="2">
    <source>
        <dbReference type="Proteomes" id="UP000001194"/>
    </source>
</evidence>
<dbReference type="InterPro" id="IPR011990">
    <property type="entry name" value="TPR-like_helical_dom_sf"/>
</dbReference>
<sequence length="185" mass="20782">MRSTTSNVFNPDEEARKLKGNQQVVFGCQCIALSSPQAYLHGGRSALVTEYGNIFTESITTPLRLAWSVLVQCYENMEQGQKALQLRIMAAHLRHDADDHEWDQLASLDPTNVDALWDRASLAKEVGDFRTARNAFIAILKRFPHNLTVLRELHTILGELTELPTCANLLQAAFKHYQPNLTCSS</sequence>
<dbReference type="KEGG" id="lbc:LACBIDRAFT_329308"/>
<dbReference type="GO" id="GO:0000127">
    <property type="term" value="C:transcription factor TFIIIC complex"/>
    <property type="evidence" value="ECO:0007669"/>
    <property type="project" value="TreeGrafter"/>
</dbReference>
<reference evidence="1 2" key="1">
    <citation type="journal article" date="2008" name="Nature">
        <title>The genome of Laccaria bicolor provides insights into mycorrhizal symbiosis.</title>
        <authorList>
            <person name="Martin F."/>
            <person name="Aerts A."/>
            <person name="Ahren D."/>
            <person name="Brun A."/>
            <person name="Danchin E.G.J."/>
            <person name="Duchaussoy F."/>
            <person name="Gibon J."/>
            <person name="Kohler A."/>
            <person name="Lindquist E."/>
            <person name="Pereda V."/>
            <person name="Salamov A."/>
            <person name="Shapiro H.J."/>
            <person name="Wuyts J."/>
            <person name="Blaudez D."/>
            <person name="Buee M."/>
            <person name="Brokstein P."/>
            <person name="Canbaeck B."/>
            <person name="Cohen D."/>
            <person name="Courty P.E."/>
            <person name="Coutinho P.M."/>
            <person name="Delaruelle C."/>
            <person name="Detter J.C."/>
            <person name="Deveau A."/>
            <person name="DiFazio S."/>
            <person name="Duplessis S."/>
            <person name="Fraissinet-Tachet L."/>
            <person name="Lucic E."/>
            <person name="Frey-Klett P."/>
            <person name="Fourrey C."/>
            <person name="Feussner I."/>
            <person name="Gay G."/>
            <person name="Grimwood J."/>
            <person name="Hoegger P.J."/>
            <person name="Jain P."/>
            <person name="Kilaru S."/>
            <person name="Labbe J."/>
            <person name="Lin Y.C."/>
            <person name="Legue V."/>
            <person name="Le Tacon F."/>
            <person name="Marmeisse R."/>
            <person name="Melayah D."/>
            <person name="Montanini B."/>
            <person name="Muratet M."/>
            <person name="Nehls U."/>
            <person name="Niculita-Hirzel H."/>
            <person name="Oudot-Le Secq M.P."/>
            <person name="Peter M."/>
            <person name="Quesneville H."/>
            <person name="Rajashekar B."/>
            <person name="Reich M."/>
            <person name="Rouhier N."/>
            <person name="Schmutz J."/>
            <person name="Yin T."/>
            <person name="Chalot M."/>
            <person name="Henrissat B."/>
            <person name="Kuees U."/>
            <person name="Lucas S."/>
            <person name="Van de Peer Y."/>
            <person name="Podila G.K."/>
            <person name="Polle A."/>
            <person name="Pukkila P.J."/>
            <person name="Richardson P.M."/>
            <person name="Rouze P."/>
            <person name="Sanders I.R."/>
            <person name="Stajich J.E."/>
            <person name="Tunlid A."/>
            <person name="Tuskan G."/>
            <person name="Grigoriev I.V."/>
        </authorList>
    </citation>
    <scope>NUCLEOTIDE SEQUENCE [LARGE SCALE GENOMIC DNA]</scope>
    <source>
        <strain evidence="2">S238N-H82 / ATCC MYA-4686</strain>
    </source>
</reference>
<proteinExistence type="predicted"/>
<dbReference type="STRING" id="486041.B0DHM4"/>
<dbReference type="GeneID" id="6079121"/>
<organism evidence="2">
    <name type="scientific">Laccaria bicolor (strain S238N-H82 / ATCC MYA-4686)</name>
    <name type="common">Bicoloured deceiver</name>
    <name type="synonym">Laccaria laccata var. bicolor</name>
    <dbReference type="NCBI Taxonomy" id="486041"/>
    <lineage>
        <taxon>Eukaryota</taxon>
        <taxon>Fungi</taxon>
        <taxon>Dikarya</taxon>
        <taxon>Basidiomycota</taxon>
        <taxon>Agaricomycotina</taxon>
        <taxon>Agaricomycetes</taxon>
        <taxon>Agaricomycetidae</taxon>
        <taxon>Agaricales</taxon>
        <taxon>Agaricineae</taxon>
        <taxon>Hydnangiaceae</taxon>
        <taxon>Laccaria</taxon>
    </lineage>
</organism>
<gene>
    <name evidence="1" type="ORF">LACBIDRAFT_329308</name>
</gene>
<dbReference type="PANTHER" id="PTHR23082">
    <property type="entry name" value="TRANSCRIPTION INITIATION FACTOR IIIC TFIIIC , POLYPEPTIDE 3-RELATED"/>
    <property type="match status" value="1"/>
</dbReference>
<dbReference type="Proteomes" id="UP000001194">
    <property type="component" value="Unassembled WGS sequence"/>
</dbReference>
<keyword evidence="2" id="KW-1185">Reference proteome</keyword>
<dbReference type="AlphaFoldDB" id="B0DHM4"/>
<protein>
    <submittedName>
        <fullName evidence="1">Predicted protein</fullName>
    </submittedName>
</protein>
<dbReference type="RefSeq" id="XP_001883431.1">
    <property type="nucleotide sequence ID" value="XM_001883396.1"/>
</dbReference>
<evidence type="ECO:0000313" key="1">
    <source>
        <dbReference type="EMBL" id="EDR05755.1"/>
    </source>
</evidence>